<keyword evidence="4" id="KW-0106">Calcium</keyword>
<dbReference type="EMBL" id="MLCF01000071">
    <property type="protein sequence ID" value="OIV36866.1"/>
    <property type="molecule type" value="Genomic_DNA"/>
</dbReference>
<dbReference type="Pfam" id="PF00884">
    <property type="entry name" value="Sulfatase"/>
    <property type="match status" value="1"/>
</dbReference>
<evidence type="ECO:0000313" key="6">
    <source>
        <dbReference type="EMBL" id="OIV36866.1"/>
    </source>
</evidence>
<evidence type="ECO:0000259" key="5">
    <source>
        <dbReference type="Pfam" id="PF00884"/>
    </source>
</evidence>
<comment type="similarity">
    <text evidence="1">Belongs to the sulfatase family.</text>
</comment>
<dbReference type="OrthoDB" id="9777306at2"/>
<dbReference type="SUPFAM" id="SSF53649">
    <property type="entry name" value="Alkaline phosphatase-like"/>
    <property type="match status" value="1"/>
</dbReference>
<dbReference type="RefSeq" id="WP_071657170.1">
    <property type="nucleotide sequence ID" value="NZ_MLCF01000071.1"/>
</dbReference>
<name>A0A1J7CB52_9ACTN</name>
<keyword evidence="3" id="KW-0378">Hydrolase</keyword>
<dbReference type="AlphaFoldDB" id="A0A1J7CB52"/>
<reference evidence="6 7" key="1">
    <citation type="submission" date="2016-10" db="EMBL/GenBank/DDBJ databases">
        <title>Genome sequence of Streptomyces gilvigriseus MUSC 26.</title>
        <authorList>
            <person name="Lee L.-H."/>
            <person name="Ser H.-L."/>
        </authorList>
    </citation>
    <scope>NUCLEOTIDE SEQUENCE [LARGE SCALE GENOMIC DNA]</scope>
    <source>
        <strain evidence="6 7">MUSC 26</strain>
    </source>
</reference>
<dbReference type="PROSITE" id="PS00523">
    <property type="entry name" value="SULFATASE_1"/>
    <property type="match status" value="1"/>
</dbReference>
<proteinExistence type="inferred from homology"/>
<organism evidence="6 7">
    <name type="scientific">Mangrovactinospora gilvigrisea</name>
    <dbReference type="NCBI Taxonomy" id="1428644"/>
    <lineage>
        <taxon>Bacteria</taxon>
        <taxon>Bacillati</taxon>
        <taxon>Actinomycetota</taxon>
        <taxon>Actinomycetes</taxon>
        <taxon>Kitasatosporales</taxon>
        <taxon>Streptomycetaceae</taxon>
        <taxon>Mangrovactinospora</taxon>
    </lineage>
</organism>
<dbReference type="GO" id="GO:0004065">
    <property type="term" value="F:arylsulfatase activity"/>
    <property type="evidence" value="ECO:0007669"/>
    <property type="project" value="TreeGrafter"/>
</dbReference>
<keyword evidence="2" id="KW-0479">Metal-binding</keyword>
<gene>
    <name evidence="6" type="ORF">BIV57_13990</name>
</gene>
<protein>
    <submittedName>
        <fullName evidence="6">Sulfatase</fullName>
    </submittedName>
</protein>
<dbReference type="InterPro" id="IPR050738">
    <property type="entry name" value="Sulfatase"/>
</dbReference>
<evidence type="ECO:0000256" key="4">
    <source>
        <dbReference type="ARBA" id="ARBA00022837"/>
    </source>
</evidence>
<comment type="caution">
    <text evidence="6">The sequence shown here is derived from an EMBL/GenBank/DDBJ whole genome shotgun (WGS) entry which is preliminary data.</text>
</comment>
<evidence type="ECO:0000256" key="2">
    <source>
        <dbReference type="ARBA" id="ARBA00022723"/>
    </source>
</evidence>
<dbReference type="STRING" id="1428644.BIV57_13990"/>
<dbReference type="GO" id="GO:0046872">
    <property type="term" value="F:metal ion binding"/>
    <property type="evidence" value="ECO:0007669"/>
    <property type="project" value="UniProtKB-KW"/>
</dbReference>
<accession>A0A1J7CB52</accession>
<feature type="domain" description="Sulfatase N-terminal" evidence="5">
    <location>
        <begin position="5"/>
        <end position="331"/>
    </location>
</feature>
<dbReference type="InterPro" id="IPR000917">
    <property type="entry name" value="Sulfatase_N"/>
</dbReference>
<dbReference type="PANTHER" id="PTHR42693:SF27">
    <property type="entry name" value="ARYLSULFATASE B [PRECURSOR]"/>
    <property type="match status" value="1"/>
</dbReference>
<dbReference type="Proteomes" id="UP000243342">
    <property type="component" value="Unassembled WGS sequence"/>
</dbReference>
<evidence type="ECO:0000313" key="7">
    <source>
        <dbReference type="Proteomes" id="UP000243342"/>
    </source>
</evidence>
<keyword evidence="7" id="KW-1185">Reference proteome</keyword>
<evidence type="ECO:0000256" key="1">
    <source>
        <dbReference type="ARBA" id="ARBA00008779"/>
    </source>
</evidence>
<dbReference type="PANTHER" id="PTHR42693">
    <property type="entry name" value="ARYLSULFATASE FAMILY MEMBER"/>
    <property type="match status" value="1"/>
</dbReference>
<sequence>MPKQTVLLMTDSTRWDMLNCYRQTGIRTPHLDRLAETGTRFERAYTCQPVCAPARSALFTGTWPHSNGVWANNLAPGLDHPTVGQRLADAGVAAAYIGKWHLDGTDYFGNGRCPDGWDADYWYDMRRYLEELGEDERVASRAPGTEVTAGFTYAHRCSDRAVDYIEAHADEDFLLVVSYDEPHDPGLTPAEYAEMYADFGFPVDESVHDTLEGKPEHQRVWAGDRIDEDRTGIRLRNPFLFSGQTFVDAEIGRVLDAVDAHAPGATVVYTSDHGDALGAHRLTAKGPVMYDEIARVPLLVRRPGVTEPGSVNPHPASHIDMTPSILEWAGVEVPEFLPGAPLTPALADADGRVADEVFVEFGRYEVDHDGFGGFQPMRGVFDGRYKLVVNLLSGDELYAMAEDPDELRNLIEDEAHAAARDALHDRLLAWMDETRDPFRGYYWARRPWRTDAPAASWAGSGMTRQRRDDPRYQPRMLDYATGLEMTDHTRVK</sequence>
<dbReference type="Gene3D" id="3.40.720.10">
    <property type="entry name" value="Alkaline Phosphatase, subunit A"/>
    <property type="match status" value="1"/>
</dbReference>
<dbReference type="InterPro" id="IPR024607">
    <property type="entry name" value="Sulfatase_CS"/>
</dbReference>
<evidence type="ECO:0000256" key="3">
    <source>
        <dbReference type="ARBA" id="ARBA00022801"/>
    </source>
</evidence>
<dbReference type="InterPro" id="IPR017850">
    <property type="entry name" value="Alkaline_phosphatase_core_sf"/>
</dbReference>